<keyword evidence="7" id="KW-1185">Reference proteome</keyword>
<dbReference type="OrthoDB" id="3682047at2"/>
<organism evidence="6 7">
    <name type="scientific">Kutzneria albida DSM 43870</name>
    <dbReference type="NCBI Taxonomy" id="1449976"/>
    <lineage>
        <taxon>Bacteria</taxon>
        <taxon>Bacillati</taxon>
        <taxon>Actinomycetota</taxon>
        <taxon>Actinomycetes</taxon>
        <taxon>Pseudonocardiales</taxon>
        <taxon>Pseudonocardiaceae</taxon>
        <taxon>Kutzneria</taxon>
    </lineage>
</organism>
<evidence type="ECO:0000256" key="3">
    <source>
        <dbReference type="ARBA" id="ARBA00023163"/>
    </source>
</evidence>
<accession>W5W2W4</accession>
<dbReference type="EMBL" id="CP007155">
    <property type="protein sequence ID" value="AHH95538.1"/>
    <property type="molecule type" value="Genomic_DNA"/>
</dbReference>
<dbReference type="FunFam" id="1.10.10.60:FF:000141">
    <property type="entry name" value="TetR family transcriptional regulator"/>
    <property type="match status" value="1"/>
</dbReference>
<keyword evidence="3" id="KW-0804">Transcription</keyword>
<reference evidence="6 7" key="1">
    <citation type="journal article" date="2014" name="BMC Genomics">
        <title>Complete genome sequence of producer of the glycopeptide antibiotic Aculeximycin Kutzneria albida DSM 43870T, a representative of minor genus of Pseudonocardiaceae.</title>
        <authorList>
            <person name="Rebets Y."/>
            <person name="Tokovenko B."/>
            <person name="Lushchyk I."/>
            <person name="Ruckert C."/>
            <person name="Zaburannyi N."/>
            <person name="Bechthold A."/>
            <person name="Kalinowski J."/>
            <person name="Luzhetskyy A."/>
        </authorList>
    </citation>
    <scope>NUCLEOTIDE SEQUENCE [LARGE SCALE GENOMIC DNA]</scope>
    <source>
        <strain evidence="6">DSM 43870</strain>
    </source>
</reference>
<dbReference type="Pfam" id="PF00440">
    <property type="entry name" value="TetR_N"/>
    <property type="match status" value="1"/>
</dbReference>
<dbReference type="STRING" id="1449976.KALB_2169"/>
<keyword evidence="2 4" id="KW-0238">DNA-binding</keyword>
<evidence type="ECO:0000256" key="1">
    <source>
        <dbReference type="ARBA" id="ARBA00023015"/>
    </source>
</evidence>
<protein>
    <recommendedName>
        <fullName evidence="5">HTH tetR-type domain-containing protein</fullName>
    </recommendedName>
</protein>
<name>W5W2W4_9PSEU</name>
<dbReference type="PRINTS" id="PR00455">
    <property type="entry name" value="HTHTETR"/>
</dbReference>
<dbReference type="InterPro" id="IPR001647">
    <property type="entry name" value="HTH_TetR"/>
</dbReference>
<evidence type="ECO:0000313" key="6">
    <source>
        <dbReference type="EMBL" id="AHH95538.1"/>
    </source>
</evidence>
<evidence type="ECO:0000256" key="2">
    <source>
        <dbReference type="ARBA" id="ARBA00023125"/>
    </source>
</evidence>
<evidence type="ECO:0000313" key="7">
    <source>
        <dbReference type="Proteomes" id="UP000019225"/>
    </source>
</evidence>
<dbReference type="PROSITE" id="PS01081">
    <property type="entry name" value="HTH_TETR_1"/>
    <property type="match status" value="1"/>
</dbReference>
<dbReference type="KEGG" id="kal:KALB_2169"/>
<dbReference type="PATRIC" id="fig|1449976.3.peg.2165"/>
<dbReference type="GO" id="GO:0003700">
    <property type="term" value="F:DNA-binding transcription factor activity"/>
    <property type="evidence" value="ECO:0007669"/>
    <property type="project" value="TreeGrafter"/>
</dbReference>
<dbReference type="InterPro" id="IPR023772">
    <property type="entry name" value="DNA-bd_HTH_TetR-type_CS"/>
</dbReference>
<dbReference type="SUPFAM" id="SSF46689">
    <property type="entry name" value="Homeodomain-like"/>
    <property type="match status" value="1"/>
</dbReference>
<sequence length="223" mass="24275">MDKPGRILDAAERLLVDHGYRRVTVDEVAKRAGVGKGTVYLYWPSKLELFGAVISRRTAELVREQLAALRADPAEVLLHRAFSWTFRQVLREPLTRALYTGNQDVLGELMTVQGGRFAGGKAATTARYLEVLHAHGLLAGDPAADPLLSYRLSATISGFFLLETVPGAAEHEVADKAQALATTLRLAFEPAGRPAPQAVRAAATELAGRYEQWAEELTKEATP</sequence>
<feature type="DNA-binding region" description="H-T-H motif" evidence="4">
    <location>
        <begin position="24"/>
        <end position="43"/>
    </location>
</feature>
<dbReference type="Gene3D" id="1.10.357.10">
    <property type="entry name" value="Tetracycline Repressor, domain 2"/>
    <property type="match status" value="1"/>
</dbReference>
<dbReference type="PROSITE" id="PS50977">
    <property type="entry name" value="HTH_TETR_2"/>
    <property type="match status" value="1"/>
</dbReference>
<evidence type="ECO:0000256" key="4">
    <source>
        <dbReference type="PROSITE-ProRule" id="PRU00335"/>
    </source>
</evidence>
<dbReference type="eggNOG" id="COG1309">
    <property type="taxonomic scope" value="Bacteria"/>
</dbReference>
<dbReference type="PANTHER" id="PTHR30055">
    <property type="entry name" value="HTH-TYPE TRANSCRIPTIONAL REGULATOR RUTR"/>
    <property type="match status" value="1"/>
</dbReference>
<gene>
    <name evidence="6" type="ORF">KALB_2169</name>
</gene>
<keyword evidence="1" id="KW-0805">Transcription regulation</keyword>
<dbReference type="InterPro" id="IPR009057">
    <property type="entry name" value="Homeodomain-like_sf"/>
</dbReference>
<proteinExistence type="predicted"/>
<dbReference type="PANTHER" id="PTHR30055:SF234">
    <property type="entry name" value="HTH-TYPE TRANSCRIPTIONAL REGULATOR BETI"/>
    <property type="match status" value="1"/>
</dbReference>
<dbReference type="Proteomes" id="UP000019225">
    <property type="component" value="Chromosome"/>
</dbReference>
<dbReference type="RefSeq" id="WP_025355714.1">
    <property type="nucleotide sequence ID" value="NZ_CP007155.1"/>
</dbReference>
<dbReference type="GO" id="GO:0045892">
    <property type="term" value="P:negative regulation of DNA-templated transcription"/>
    <property type="evidence" value="ECO:0007669"/>
    <property type="project" value="UniProtKB-ARBA"/>
</dbReference>
<dbReference type="InterPro" id="IPR050109">
    <property type="entry name" value="HTH-type_TetR-like_transc_reg"/>
</dbReference>
<evidence type="ECO:0000259" key="5">
    <source>
        <dbReference type="PROSITE" id="PS50977"/>
    </source>
</evidence>
<dbReference type="AlphaFoldDB" id="W5W2W4"/>
<dbReference type="HOGENOM" id="CLU_069356_3_0_11"/>
<dbReference type="GO" id="GO:0000976">
    <property type="term" value="F:transcription cis-regulatory region binding"/>
    <property type="evidence" value="ECO:0007669"/>
    <property type="project" value="TreeGrafter"/>
</dbReference>
<feature type="domain" description="HTH tetR-type" evidence="5">
    <location>
        <begin position="1"/>
        <end position="61"/>
    </location>
</feature>